<reference evidence="4" key="1">
    <citation type="journal article" date="2016" name="Nat. Commun.">
        <title>The Gonium pectorale genome demonstrates co-option of cell cycle regulation during the evolution of multicellularity.</title>
        <authorList>
            <person name="Hanschen E.R."/>
            <person name="Marriage T.N."/>
            <person name="Ferris P.J."/>
            <person name="Hamaji T."/>
            <person name="Toyoda A."/>
            <person name="Fujiyama A."/>
            <person name="Neme R."/>
            <person name="Noguchi H."/>
            <person name="Minakuchi Y."/>
            <person name="Suzuki M."/>
            <person name="Kawai-Toyooka H."/>
            <person name="Smith D.R."/>
            <person name="Sparks H."/>
            <person name="Anderson J."/>
            <person name="Bakaric R."/>
            <person name="Luria V."/>
            <person name="Karger A."/>
            <person name="Kirschner M.W."/>
            <person name="Durand P.M."/>
            <person name="Michod R.E."/>
            <person name="Nozaki H."/>
            <person name="Olson B.J."/>
        </authorList>
    </citation>
    <scope>NUCLEOTIDE SEQUENCE [LARGE SCALE GENOMIC DNA]</scope>
    <source>
        <strain evidence="4">NIES-2863</strain>
    </source>
</reference>
<keyword evidence="2" id="KW-0597">Phosphoprotein</keyword>
<dbReference type="GO" id="GO:0032934">
    <property type="term" value="F:sterol binding"/>
    <property type="evidence" value="ECO:0007669"/>
    <property type="project" value="TreeGrafter"/>
</dbReference>
<sequence length="85" mass="10034">MRALELGEWNRATAEKLRLEEKQRAARRTRKEAGVEYRARWFKQVIPSPKEWAQPATKPGSVWEFTGEYWAAREAKAWGQLPDIY</sequence>
<dbReference type="Gene3D" id="3.30.70.3490">
    <property type="match status" value="1"/>
</dbReference>
<proteinExistence type="inferred from homology"/>
<evidence type="ECO:0000256" key="1">
    <source>
        <dbReference type="ARBA" id="ARBA00008842"/>
    </source>
</evidence>
<dbReference type="InterPro" id="IPR037239">
    <property type="entry name" value="OSBP_sf"/>
</dbReference>
<dbReference type="STRING" id="33097.A0A150GRW3"/>
<dbReference type="EMBL" id="LSYV01000010">
    <property type="protein sequence ID" value="KXZ52585.1"/>
    <property type="molecule type" value="Genomic_DNA"/>
</dbReference>
<accession>A0A150GRW3</accession>
<comment type="similarity">
    <text evidence="1">Belongs to the OSBP family.</text>
</comment>
<evidence type="ECO:0008006" key="5">
    <source>
        <dbReference type="Google" id="ProtNLM"/>
    </source>
</evidence>
<dbReference type="Pfam" id="PF01237">
    <property type="entry name" value="Oxysterol_BP"/>
    <property type="match status" value="1"/>
</dbReference>
<evidence type="ECO:0000256" key="2">
    <source>
        <dbReference type="ARBA" id="ARBA00022553"/>
    </source>
</evidence>
<dbReference type="AlphaFoldDB" id="A0A150GRW3"/>
<organism evidence="3 4">
    <name type="scientific">Gonium pectorale</name>
    <name type="common">Green alga</name>
    <dbReference type="NCBI Taxonomy" id="33097"/>
    <lineage>
        <taxon>Eukaryota</taxon>
        <taxon>Viridiplantae</taxon>
        <taxon>Chlorophyta</taxon>
        <taxon>core chlorophytes</taxon>
        <taxon>Chlorophyceae</taxon>
        <taxon>CS clade</taxon>
        <taxon>Chlamydomonadales</taxon>
        <taxon>Volvocaceae</taxon>
        <taxon>Gonium</taxon>
    </lineage>
</organism>
<gene>
    <name evidence="3" type="ORF">GPECTOR_9g630</name>
</gene>
<dbReference type="SUPFAM" id="SSF144000">
    <property type="entry name" value="Oxysterol-binding protein-like"/>
    <property type="match status" value="1"/>
</dbReference>
<dbReference type="GO" id="GO:0016020">
    <property type="term" value="C:membrane"/>
    <property type="evidence" value="ECO:0007669"/>
    <property type="project" value="TreeGrafter"/>
</dbReference>
<comment type="caution">
    <text evidence="3">The sequence shown here is derived from an EMBL/GenBank/DDBJ whole genome shotgun (WGS) entry which is preliminary data.</text>
</comment>
<evidence type="ECO:0000313" key="3">
    <source>
        <dbReference type="EMBL" id="KXZ52585.1"/>
    </source>
</evidence>
<dbReference type="OrthoDB" id="1914979at2759"/>
<dbReference type="GO" id="GO:0005829">
    <property type="term" value="C:cytosol"/>
    <property type="evidence" value="ECO:0007669"/>
    <property type="project" value="TreeGrafter"/>
</dbReference>
<keyword evidence="4" id="KW-1185">Reference proteome</keyword>
<dbReference type="PANTHER" id="PTHR10972:SF205">
    <property type="entry name" value="OXYSTEROL-BINDING PROTEIN 1"/>
    <property type="match status" value="1"/>
</dbReference>
<evidence type="ECO:0000313" key="4">
    <source>
        <dbReference type="Proteomes" id="UP000075714"/>
    </source>
</evidence>
<dbReference type="InterPro" id="IPR000648">
    <property type="entry name" value="Oxysterol-bd"/>
</dbReference>
<dbReference type="PANTHER" id="PTHR10972">
    <property type="entry name" value="OXYSTEROL-BINDING PROTEIN-RELATED"/>
    <property type="match status" value="1"/>
</dbReference>
<name>A0A150GRW3_GONPE</name>
<dbReference type="Proteomes" id="UP000075714">
    <property type="component" value="Unassembled WGS sequence"/>
</dbReference>
<protein>
    <recommendedName>
        <fullName evidence="5">Oxysterol-binding protein</fullName>
    </recommendedName>
</protein>